<evidence type="ECO:0000313" key="13">
    <source>
        <dbReference type="Proteomes" id="UP000811246"/>
    </source>
</evidence>
<keyword evidence="5 10" id="KW-0732">Signal</keyword>
<accession>A0A922EKM1</accession>
<protein>
    <recommendedName>
        <fullName evidence="11">Bifunctional inhibitor/plant lipid transfer protein/seed storage helical domain-containing protein</fullName>
    </recommendedName>
</protein>
<dbReference type="Proteomes" id="UP000811246">
    <property type="component" value="Chromosome 7"/>
</dbReference>
<dbReference type="PANTHER" id="PTHR33044">
    <property type="entry name" value="BIFUNCTIONAL INHIBITOR/LIPID-TRANSFER PROTEIN/SEED STORAGE 2S ALBUMIN SUPERFAMILY PROTEIN-RELATED"/>
    <property type="match status" value="1"/>
</dbReference>
<evidence type="ECO:0000256" key="2">
    <source>
        <dbReference type="ARBA" id="ARBA00009748"/>
    </source>
</evidence>
<feature type="domain" description="Bifunctional inhibitor/plant lipid transfer protein/seed storage helical" evidence="11">
    <location>
        <begin position="31"/>
        <end position="108"/>
    </location>
</feature>
<dbReference type="AlphaFoldDB" id="A0A922EKM1"/>
<dbReference type="OrthoDB" id="911994at2759"/>
<keyword evidence="4" id="KW-0336">GPI-anchor</keyword>
<evidence type="ECO:0000256" key="8">
    <source>
        <dbReference type="ARBA" id="ARBA00023288"/>
    </source>
</evidence>
<dbReference type="InterPro" id="IPR016140">
    <property type="entry name" value="Bifunc_inhib/LTP/seed_store"/>
</dbReference>
<dbReference type="PRINTS" id="PR00382">
    <property type="entry name" value="LIPIDTRNSFER"/>
</dbReference>
<comment type="similarity">
    <text evidence="2">Belongs to the plant LTP family.</text>
</comment>
<dbReference type="GO" id="GO:0006869">
    <property type="term" value="P:lipid transport"/>
    <property type="evidence" value="ECO:0007669"/>
    <property type="project" value="InterPro"/>
</dbReference>
<dbReference type="InterPro" id="IPR000528">
    <property type="entry name" value="Plant_nsLTP"/>
</dbReference>
<evidence type="ECO:0000256" key="4">
    <source>
        <dbReference type="ARBA" id="ARBA00022622"/>
    </source>
</evidence>
<dbReference type="EMBL" id="CM031831">
    <property type="protein sequence ID" value="KAG6703593.1"/>
    <property type="molecule type" value="Genomic_DNA"/>
</dbReference>
<keyword evidence="4" id="KW-0472">Membrane</keyword>
<reference evidence="12" key="1">
    <citation type="submission" date="2021-01" db="EMBL/GenBank/DDBJ databases">
        <authorList>
            <person name="Lovell J.T."/>
            <person name="Bentley N."/>
            <person name="Bhattarai G."/>
            <person name="Jenkins J.W."/>
            <person name="Sreedasyam A."/>
            <person name="Alarcon Y."/>
            <person name="Bock C."/>
            <person name="Boston L."/>
            <person name="Carlson J."/>
            <person name="Cervantes K."/>
            <person name="Clermont K."/>
            <person name="Krom N."/>
            <person name="Kubenka K."/>
            <person name="Mamidi S."/>
            <person name="Mattison C."/>
            <person name="Monteros M."/>
            <person name="Pisani C."/>
            <person name="Plott C."/>
            <person name="Rajasekar S."/>
            <person name="Rhein H.S."/>
            <person name="Rohla C."/>
            <person name="Song M."/>
            <person name="Hilaire R.S."/>
            <person name="Shu S."/>
            <person name="Wells L."/>
            <person name="Wang X."/>
            <person name="Webber J."/>
            <person name="Heerema R.J."/>
            <person name="Klein P."/>
            <person name="Conner P."/>
            <person name="Grauke L."/>
            <person name="Grimwood J."/>
            <person name="Schmutz J."/>
            <person name="Randall J.J."/>
        </authorList>
    </citation>
    <scope>NUCLEOTIDE SEQUENCE</scope>
    <source>
        <tissue evidence="12">Leaf</tissue>
    </source>
</reference>
<feature type="compositionally biased region" description="Low complexity" evidence="9">
    <location>
        <begin position="112"/>
        <end position="136"/>
    </location>
</feature>
<dbReference type="GO" id="GO:0005886">
    <property type="term" value="C:plasma membrane"/>
    <property type="evidence" value="ECO:0007669"/>
    <property type="project" value="UniProtKB-SubCell"/>
</dbReference>
<dbReference type="InterPro" id="IPR043325">
    <property type="entry name" value="LTSS"/>
</dbReference>
<dbReference type="InterPro" id="IPR036312">
    <property type="entry name" value="Bifun_inhib/LTP/seed_sf"/>
</dbReference>
<dbReference type="SMART" id="SM00499">
    <property type="entry name" value="AAI"/>
    <property type="match status" value="1"/>
</dbReference>
<dbReference type="FunFam" id="1.10.110.10:FF:000001">
    <property type="entry name" value="Bifunctional inhibitor/lipid-transfer protein/seed storage 2S albumin superfamily protein"/>
    <property type="match status" value="1"/>
</dbReference>
<keyword evidence="7" id="KW-0325">Glycoprotein</keyword>
<dbReference type="Gene3D" id="1.10.110.10">
    <property type="entry name" value="Plant lipid-transfer and hydrophobic proteins"/>
    <property type="match status" value="1"/>
</dbReference>
<feature type="chain" id="PRO_5037343064" description="Bifunctional inhibitor/plant lipid transfer protein/seed storage helical domain-containing protein" evidence="10">
    <location>
        <begin position="28"/>
        <end position="201"/>
    </location>
</feature>
<dbReference type="CDD" id="cd00010">
    <property type="entry name" value="AAI_LTSS"/>
    <property type="match status" value="1"/>
</dbReference>
<sequence>MASKGLEMGLVLFLIVNVAMPWSGAMAQSSCSNVLTNLAPCLNYITGNSSTPSSSCCSQLSIVVQSSPQCLCSVLNGGASSMGININRTLALSLPGACNVKTPPISRCQGATSGPTTSGTPPVSSRGSSTVPSGSSNQTPEGATPPASDIPSGSGSGPSGSERIPSLDGGISDGSSIKAPLHLMLFLLFIVSCVSNNIITF</sequence>
<feature type="region of interest" description="Disordered" evidence="9">
    <location>
        <begin position="108"/>
        <end position="169"/>
    </location>
</feature>
<keyword evidence="3" id="KW-1003">Cell membrane</keyword>
<evidence type="ECO:0000313" key="12">
    <source>
        <dbReference type="EMBL" id="KAG6703593.1"/>
    </source>
</evidence>
<dbReference type="SUPFAM" id="SSF47699">
    <property type="entry name" value="Bifunctional inhibitor/lipid-transfer protein/seed storage 2S albumin"/>
    <property type="match status" value="1"/>
</dbReference>
<evidence type="ECO:0000256" key="9">
    <source>
        <dbReference type="SAM" id="MobiDB-lite"/>
    </source>
</evidence>
<evidence type="ECO:0000256" key="7">
    <source>
        <dbReference type="ARBA" id="ARBA00023180"/>
    </source>
</evidence>
<gene>
    <name evidence="12" type="ORF">I3842_07G091800</name>
</gene>
<keyword evidence="6" id="KW-1015">Disulfide bond</keyword>
<keyword evidence="8" id="KW-0449">Lipoprotein</keyword>
<evidence type="ECO:0000259" key="11">
    <source>
        <dbReference type="SMART" id="SM00499"/>
    </source>
</evidence>
<proteinExistence type="inferred from homology"/>
<name>A0A922EKM1_CARIL</name>
<dbReference type="Pfam" id="PF14368">
    <property type="entry name" value="LTP_2"/>
    <property type="match status" value="1"/>
</dbReference>
<organism evidence="12 13">
    <name type="scientific">Carya illinoinensis</name>
    <name type="common">Pecan</name>
    <dbReference type="NCBI Taxonomy" id="32201"/>
    <lineage>
        <taxon>Eukaryota</taxon>
        <taxon>Viridiplantae</taxon>
        <taxon>Streptophyta</taxon>
        <taxon>Embryophyta</taxon>
        <taxon>Tracheophyta</taxon>
        <taxon>Spermatophyta</taxon>
        <taxon>Magnoliopsida</taxon>
        <taxon>eudicotyledons</taxon>
        <taxon>Gunneridae</taxon>
        <taxon>Pentapetalae</taxon>
        <taxon>rosids</taxon>
        <taxon>fabids</taxon>
        <taxon>Fagales</taxon>
        <taxon>Juglandaceae</taxon>
        <taxon>Carya</taxon>
    </lineage>
</organism>
<evidence type="ECO:0000256" key="3">
    <source>
        <dbReference type="ARBA" id="ARBA00022475"/>
    </source>
</evidence>
<feature type="signal peptide" evidence="10">
    <location>
        <begin position="1"/>
        <end position="27"/>
    </location>
</feature>
<comment type="caution">
    <text evidence="12">The sequence shown here is derived from an EMBL/GenBank/DDBJ whole genome shotgun (WGS) entry which is preliminary data.</text>
</comment>
<evidence type="ECO:0000256" key="5">
    <source>
        <dbReference type="ARBA" id="ARBA00022729"/>
    </source>
</evidence>
<comment type="subcellular location">
    <subcellularLocation>
        <location evidence="1">Cell membrane</location>
        <topology evidence="1">Lipid-anchor</topology>
        <topology evidence="1">GPI-anchor</topology>
    </subcellularLocation>
</comment>
<evidence type="ECO:0000256" key="10">
    <source>
        <dbReference type="SAM" id="SignalP"/>
    </source>
</evidence>
<evidence type="ECO:0000256" key="1">
    <source>
        <dbReference type="ARBA" id="ARBA00004609"/>
    </source>
</evidence>
<dbReference type="GO" id="GO:0008289">
    <property type="term" value="F:lipid binding"/>
    <property type="evidence" value="ECO:0007669"/>
    <property type="project" value="InterPro"/>
</dbReference>
<dbReference type="GO" id="GO:0098552">
    <property type="term" value="C:side of membrane"/>
    <property type="evidence" value="ECO:0007669"/>
    <property type="project" value="UniProtKB-KW"/>
</dbReference>
<evidence type="ECO:0000256" key="6">
    <source>
        <dbReference type="ARBA" id="ARBA00023157"/>
    </source>
</evidence>